<keyword evidence="1" id="KW-0175">Coiled coil</keyword>
<dbReference type="RefSeq" id="XP_007681751.1">
    <property type="nucleotide sequence ID" value="XM_007683561.1"/>
</dbReference>
<name>M2MYP5_BAUPA</name>
<evidence type="ECO:0000256" key="1">
    <source>
        <dbReference type="SAM" id="Coils"/>
    </source>
</evidence>
<feature type="coiled-coil region" evidence="1">
    <location>
        <begin position="147"/>
        <end position="174"/>
    </location>
</feature>
<evidence type="ECO:0000313" key="3">
    <source>
        <dbReference type="Proteomes" id="UP000011761"/>
    </source>
</evidence>
<keyword evidence="3" id="KW-1185">Reference proteome</keyword>
<evidence type="ECO:0000313" key="2">
    <source>
        <dbReference type="EMBL" id="EMC91425.1"/>
    </source>
</evidence>
<feature type="coiled-coil region" evidence="1">
    <location>
        <begin position="286"/>
        <end position="367"/>
    </location>
</feature>
<dbReference type="GeneID" id="19108134"/>
<dbReference type="KEGG" id="bcom:BAUCODRAFT_127325"/>
<gene>
    <name evidence="2" type="ORF">BAUCODRAFT_127325</name>
</gene>
<organism evidence="2 3">
    <name type="scientific">Baudoinia panamericana (strain UAMH 10762)</name>
    <name type="common">Angels' share fungus</name>
    <name type="synonym">Baudoinia compniacensis (strain UAMH 10762)</name>
    <dbReference type="NCBI Taxonomy" id="717646"/>
    <lineage>
        <taxon>Eukaryota</taxon>
        <taxon>Fungi</taxon>
        <taxon>Dikarya</taxon>
        <taxon>Ascomycota</taxon>
        <taxon>Pezizomycotina</taxon>
        <taxon>Dothideomycetes</taxon>
        <taxon>Dothideomycetidae</taxon>
        <taxon>Mycosphaerellales</taxon>
        <taxon>Teratosphaeriaceae</taxon>
        <taxon>Baudoinia</taxon>
    </lineage>
</organism>
<sequence length="399" mass="44743">MAKGATKKARDAIAKVLGPEPSLSIEQIAQLDRLVAEHYTEIHGLRAANAAIASRERAAKKAVELRKDEVKHLNKKVQDRTQEVANVKAEMNKLERVHAALEKGLCDRDDRIARMIKESSKARREHTEDAGYGKRFAQHAPADNRKLLEQHKTINDQQRRITELEEANEESDLALHLAEATWAKAHVERDASKAMCVSPCLSIMVEVQCCADADNYRLVDREAHIIRLTEQIRGLTSIAGASNAAVGAALEAQAQQDLTLVKRLQADLAARDATIDDLQGSKADSIRNLQDKHEALLQNYGAVKQDFEQFCRESKRDFNVYMSSAEEQLRNLEERQEALMKKHSQVKQDLELKLRGAEERVIDAKTRGDSALAEKTSELKVILDDQQKLIEKLLAANRA</sequence>
<dbReference type="HOGENOM" id="CLU_690756_0_0_1"/>
<dbReference type="AlphaFoldDB" id="M2MYP5"/>
<accession>M2MYP5</accession>
<dbReference type="EMBL" id="KB445564">
    <property type="protein sequence ID" value="EMC91425.1"/>
    <property type="molecule type" value="Genomic_DNA"/>
</dbReference>
<dbReference type="Proteomes" id="UP000011761">
    <property type="component" value="Unassembled WGS sequence"/>
</dbReference>
<protein>
    <submittedName>
        <fullName evidence="2">Uncharacterized protein</fullName>
    </submittedName>
</protein>
<feature type="coiled-coil region" evidence="1">
    <location>
        <begin position="70"/>
        <end position="104"/>
    </location>
</feature>
<proteinExistence type="predicted"/>
<reference evidence="2 3" key="1">
    <citation type="journal article" date="2012" name="PLoS Pathog.">
        <title>Diverse lifestyles and strategies of plant pathogenesis encoded in the genomes of eighteen Dothideomycetes fungi.</title>
        <authorList>
            <person name="Ohm R.A."/>
            <person name="Feau N."/>
            <person name="Henrissat B."/>
            <person name="Schoch C.L."/>
            <person name="Horwitz B.A."/>
            <person name="Barry K.W."/>
            <person name="Condon B.J."/>
            <person name="Copeland A.C."/>
            <person name="Dhillon B."/>
            <person name="Glaser F."/>
            <person name="Hesse C.N."/>
            <person name="Kosti I."/>
            <person name="LaButti K."/>
            <person name="Lindquist E.A."/>
            <person name="Lucas S."/>
            <person name="Salamov A.A."/>
            <person name="Bradshaw R.E."/>
            <person name="Ciuffetti L."/>
            <person name="Hamelin R.C."/>
            <person name="Kema G.H.J."/>
            <person name="Lawrence C."/>
            <person name="Scott J.A."/>
            <person name="Spatafora J.W."/>
            <person name="Turgeon B.G."/>
            <person name="de Wit P.J.G.M."/>
            <person name="Zhong S."/>
            <person name="Goodwin S.B."/>
            <person name="Grigoriev I.V."/>
        </authorList>
    </citation>
    <scope>NUCLEOTIDE SEQUENCE [LARGE SCALE GENOMIC DNA]</scope>
    <source>
        <strain evidence="2 3">UAMH 10762</strain>
    </source>
</reference>